<dbReference type="EMBL" id="CAIX01000115">
    <property type="protein sequence ID" value="CCI46015.1"/>
    <property type="molecule type" value="Genomic_DNA"/>
</dbReference>
<keyword evidence="2" id="KW-1185">Reference proteome</keyword>
<protein>
    <submittedName>
        <fullName evidence="1">Uncharacterized protein</fullName>
    </submittedName>
</protein>
<dbReference type="AlphaFoldDB" id="A0A024GH53"/>
<evidence type="ECO:0000313" key="1">
    <source>
        <dbReference type="EMBL" id="CCI46015.1"/>
    </source>
</evidence>
<dbReference type="InParanoid" id="A0A024GH53"/>
<organism evidence="1 2">
    <name type="scientific">Albugo candida</name>
    <dbReference type="NCBI Taxonomy" id="65357"/>
    <lineage>
        <taxon>Eukaryota</taxon>
        <taxon>Sar</taxon>
        <taxon>Stramenopiles</taxon>
        <taxon>Oomycota</taxon>
        <taxon>Peronosporomycetes</taxon>
        <taxon>Albuginales</taxon>
        <taxon>Albuginaceae</taxon>
        <taxon>Albugo</taxon>
    </lineage>
</organism>
<comment type="caution">
    <text evidence="1">The sequence shown here is derived from an EMBL/GenBank/DDBJ whole genome shotgun (WGS) entry which is preliminary data.</text>
</comment>
<proteinExistence type="predicted"/>
<accession>A0A024GH53</accession>
<name>A0A024GH53_9STRA</name>
<reference evidence="1 2" key="1">
    <citation type="submission" date="2012-05" db="EMBL/GenBank/DDBJ databases">
        <title>Recombination and specialization in a pathogen metapopulation.</title>
        <authorList>
            <person name="Gardiner A."/>
            <person name="Kemen E."/>
            <person name="Schultz-Larsen T."/>
            <person name="MacLean D."/>
            <person name="Van Oosterhout C."/>
            <person name="Jones J.D.G."/>
        </authorList>
    </citation>
    <scope>NUCLEOTIDE SEQUENCE [LARGE SCALE GENOMIC DNA]</scope>
    <source>
        <strain evidence="1 2">Ac Nc2</strain>
    </source>
</reference>
<gene>
    <name evidence="1" type="ORF">BN9_069430</name>
</gene>
<sequence length="51" mass="5843">MKDSTDIDVSDQLGWTKHYVFHSQEEKLPDVMLSFDKSVSSNVRAESRDPS</sequence>
<dbReference type="Proteomes" id="UP000053237">
    <property type="component" value="Unassembled WGS sequence"/>
</dbReference>
<evidence type="ECO:0000313" key="2">
    <source>
        <dbReference type="Proteomes" id="UP000053237"/>
    </source>
</evidence>